<dbReference type="InterPro" id="IPR004875">
    <property type="entry name" value="DDE_SF_endonuclease_dom"/>
</dbReference>
<gene>
    <name evidence="2" type="ORF">PR048_012359</name>
</gene>
<sequence>MSPPLVCLKYERIPQQIAVSVPEDWGLGKSQRGWMTGEEFYKFITNVIHPWLLINGIPHPIFFSEGCVSHLTLHTSQFCDKHGIVLIALLPNSTHVLQPMDLAVYLPLKNGWKNVVHEWQVEQVATKLTQFWAIVGQDFEVPYTSKESAGEVLKYQNSFATLKSFLGVDKTKEFNVAGDIWNGDEKEEKHFQHWPFFM</sequence>
<accession>A0ABQ9HPP1</accession>
<reference evidence="2 3" key="1">
    <citation type="submission" date="2023-02" db="EMBL/GenBank/DDBJ databases">
        <title>LHISI_Scaffold_Assembly.</title>
        <authorList>
            <person name="Stuart O.P."/>
            <person name="Cleave R."/>
            <person name="Magrath M.J.L."/>
            <person name="Mikheyev A.S."/>
        </authorList>
    </citation>
    <scope>NUCLEOTIDE SEQUENCE [LARGE SCALE GENOMIC DNA]</scope>
    <source>
        <strain evidence="2">Daus_M_001</strain>
        <tissue evidence="2">Leg muscle</tissue>
    </source>
</reference>
<dbReference type="EMBL" id="JARBHB010000004">
    <property type="protein sequence ID" value="KAJ8886150.1"/>
    <property type="molecule type" value="Genomic_DNA"/>
</dbReference>
<evidence type="ECO:0000313" key="2">
    <source>
        <dbReference type="EMBL" id="KAJ8886150.1"/>
    </source>
</evidence>
<evidence type="ECO:0000259" key="1">
    <source>
        <dbReference type="Pfam" id="PF03184"/>
    </source>
</evidence>
<keyword evidence="3" id="KW-1185">Reference proteome</keyword>
<feature type="domain" description="DDE-1" evidence="1">
    <location>
        <begin position="3"/>
        <end position="124"/>
    </location>
</feature>
<dbReference type="Proteomes" id="UP001159363">
    <property type="component" value="Chromosome X"/>
</dbReference>
<comment type="caution">
    <text evidence="2">The sequence shown here is derived from an EMBL/GenBank/DDBJ whole genome shotgun (WGS) entry which is preliminary data.</text>
</comment>
<protein>
    <recommendedName>
        <fullName evidence="1">DDE-1 domain-containing protein</fullName>
    </recommendedName>
</protein>
<name>A0ABQ9HPP1_9NEOP</name>
<proteinExistence type="predicted"/>
<dbReference type="InterPro" id="IPR036397">
    <property type="entry name" value="RNaseH_sf"/>
</dbReference>
<organism evidence="2 3">
    <name type="scientific">Dryococelus australis</name>
    <dbReference type="NCBI Taxonomy" id="614101"/>
    <lineage>
        <taxon>Eukaryota</taxon>
        <taxon>Metazoa</taxon>
        <taxon>Ecdysozoa</taxon>
        <taxon>Arthropoda</taxon>
        <taxon>Hexapoda</taxon>
        <taxon>Insecta</taxon>
        <taxon>Pterygota</taxon>
        <taxon>Neoptera</taxon>
        <taxon>Polyneoptera</taxon>
        <taxon>Phasmatodea</taxon>
        <taxon>Verophasmatodea</taxon>
        <taxon>Anareolatae</taxon>
        <taxon>Phasmatidae</taxon>
        <taxon>Eurycanthinae</taxon>
        <taxon>Dryococelus</taxon>
    </lineage>
</organism>
<dbReference type="Gene3D" id="3.30.420.10">
    <property type="entry name" value="Ribonuclease H-like superfamily/Ribonuclease H"/>
    <property type="match status" value="1"/>
</dbReference>
<evidence type="ECO:0000313" key="3">
    <source>
        <dbReference type="Proteomes" id="UP001159363"/>
    </source>
</evidence>
<dbReference type="Pfam" id="PF03184">
    <property type="entry name" value="DDE_1"/>
    <property type="match status" value="1"/>
</dbReference>